<dbReference type="Proteomes" id="UP000231279">
    <property type="component" value="Unassembled WGS sequence"/>
</dbReference>
<evidence type="ECO:0000313" key="2">
    <source>
        <dbReference type="Proteomes" id="UP000231279"/>
    </source>
</evidence>
<dbReference type="AlphaFoldDB" id="A0A2G9H189"/>
<gene>
    <name evidence="1" type="ORF">CDL12_16103</name>
</gene>
<evidence type="ECO:0000313" key="1">
    <source>
        <dbReference type="EMBL" id="PIN11298.1"/>
    </source>
</evidence>
<name>A0A2G9H189_9LAMI</name>
<reference evidence="2" key="1">
    <citation type="journal article" date="2018" name="Gigascience">
        <title>Genome assembly of the Pink Ipe (Handroanthus impetiginosus, Bignoniaceae), a highly valued, ecologically keystone Neotropical timber forest tree.</title>
        <authorList>
            <person name="Silva-Junior O.B."/>
            <person name="Grattapaglia D."/>
            <person name="Novaes E."/>
            <person name="Collevatti R.G."/>
        </authorList>
    </citation>
    <scope>NUCLEOTIDE SEQUENCE [LARGE SCALE GENOMIC DNA]</scope>
    <source>
        <strain evidence="2">cv. UFG-1</strain>
    </source>
</reference>
<accession>A0A2G9H189</accession>
<keyword evidence="1" id="KW-0560">Oxidoreductase</keyword>
<comment type="caution">
    <text evidence="1">The sequence shown here is derived from an EMBL/GenBank/DDBJ whole genome shotgun (WGS) entry which is preliminary data.</text>
</comment>
<proteinExistence type="predicted"/>
<sequence length="41" mass="4824">MRFISESPDKRIPCYRVLDDDGYPIPSSIFEQVFIHMCITC</sequence>
<protein>
    <submittedName>
        <fullName evidence="1">3-methyl-2-oxobutanoate dehydrogenase (2-methylpropanoyl-transferring)</fullName>
        <ecNumber evidence="1">1.2.4.4</ecNumber>
    </submittedName>
</protein>
<keyword evidence="2" id="KW-1185">Reference proteome</keyword>
<dbReference type="GO" id="GO:0003863">
    <property type="term" value="F:branched-chain 2-oxo acid dehydrogenase activity"/>
    <property type="evidence" value="ECO:0007669"/>
    <property type="project" value="UniProtKB-EC"/>
</dbReference>
<organism evidence="1 2">
    <name type="scientific">Handroanthus impetiginosus</name>
    <dbReference type="NCBI Taxonomy" id="429701"/>
    <lineage>
        <taxon>Eukaryota</taxon>
        <taxon>Viridiplantae</taxon>
        <taxon>Streptophyta</taxon>
        <taxon>Embryophyta</taxon>
        <taxon>Tracheophyta</taxon>
        <taxon>Spermatophyta</taxon>
        <taxon>Magnoliopsida</taxon>
        <taxon>eudicotyledons</taxon>
        <taxon>Gunneridae</taxon>
        <taxon>Pentapetalae</taxon>
        <taxon>asterids</taxon>
        <taxon>lamiids</taxon>
        <taxon>Lamiales</taxon>
        <taxon>Bignoniaceae</taxon>
        <taxon>Crescentiina</taxon>
        <taxon>Tabebuia alliance</taxon>
        <taxon>Handroanthus</taxon>
    </lineage>
</organism>
<dbReference type="EMBL" id="NKXS01002977">
    <property type="protein sequence ID" value="PIN11298.1"/>
    <property type="molecule type" value="Genomic_DNA"/>
</dbReference>
<dbReference type="EC" id="1.2.4.4" evidence="1"/>